<comment type="subcellular location">
    <subcellularLocation>
        <location evidence="7">Cytoplasm</location>
    </subcellularLocation>
    <subcellularLocation>
        <location evidence="7">Nucleus</location>
        <location evidence="7">Nucleolus</location>
    </subcellularLocation>
</comment>
<dbReference type="GO" id="GO:0010468">
    <property type="term" value="P:regulation of gene expression"/>
    <property type="evidence" value="ECO:0007669"/>
    <property type="project" value="TreeGrafter"/>
</dbReference>
<evidence type="ECO:0000256" key="7">
    <source>
        <dbReference type="RuleBase" id="RU368003"/>
    </source>
</evidence>
<accession>A0A3M0K3S7</accession>
<dbReference type="InterPro" id="IPR036322">
    <property type="entry name" value="WD40_repeat_dom_sf"/>
</dbReference>
<evidence type="ECO:0000256" key="6">
    <source>
        <dbReference type="PROSITE-ProRule" id="PRU00221"/>
    </source>
</evidence>
<keyword evidence="5 7" id="KW-0539">Nucleus</keyword>
<evidence type="ECO:0000256" key="8">
    <source>
        <dbReference type="SAM" id="MobiDB-lite"/>
    </source>
</evidence>
<evidence type="ECO:0000256" key="3">
    <source>
        <dbReference type="ARBA" id="ARBA00022552"/>
    </source>
</evidence>
<comment type="subunit">
    <text evidence="7">Monomer and homodimer.</text>
</comment>
<evidence type="ECO:0000313" key="10">
    <source>
        <dbReference type="Proteomes" id="UP000269221"/>
    </source>
</evidence>
<dbReference type="EMBL" id="QRBI01000119">
    <property type="protein sequence ID" value="RMC07853.1"/>
    <property type="molecule type" value="Genomic_DNA"/>
</dbReference>
<organism evidence="9 10">
    <name type="scientific">Hirundo rustica rustica</name>
    <dbReference type="NCBI Taxonomy" id="333673"/>
    <lineage>
        <taxon>Eukaryota</taxon>
        <taxon>Metazoa</taxon>
        <taxon>Chordata</taxon>
        <taxon>Craniata</taxon>
        <taxon>Vertebrata</taxon>
        <taxon>Euteleostomi</taxon>
        <taxon>Archelosauria</taxon>
        <taxon>Archosauria</taxon>
        <taxon>Dinosauria</taxon>
        <taxon>Saurischia</taxon>
        <taxon>Theropoda</taxon>
        <taxon>Coelurosauria</taxon>
        <taxon>Aves</taxon>
        <taxon>Neognathae</taxon>
        <taxon>Neoaves</taxon>
        <taxon>Telluraves</taxon>
        <taxon>Australaves</taxon>
        <taxon>Passeriformes</taxon>
        <taxon>Sylvioidea</taxon>
        <taxon>Hirundinidae</taxon>
        <taxon>Hirundo</taxon>
    </lineage>
</organism>
<dbReference type="OrthoDB" id="10248252at2759"/>
<name>A0A3M0K3S7_HIRRU</name>
<proteinExistence type="inferred from homology"/>
<evidence type="ECO:0000256" key="4">
    <source>
        <dbReference type="ARBA" id="ARBA00022884"/>
    </source>
</evidence>
<dbReference type="AlphaFoldDB" id="A0A3M0K3S7"/>
<dbReference type="InterPro" id="IPR015943">
    <property type="entry name" value="WD40/YVTN_repeat-like_dom_sf"/>
</dbReference>
<dbReference type="GO" id="GO:0000178">
    <property type="term" value="C:exosome (RNase complex)"/>
    <property type="evidence" value="ECO:0007669"/>
    <property type="project" value="TreeGrafter"/>
</dbReference>
<dbReference type="GO" id="GO:0005737">
    <property type="term" value="C:cytoplasm"/>
    <property type="evidence" value="ECO:0007669"/>
    <property type="project" value="UniProtKB-SubCell"/>
</dbReference>
<dbReference type="GO" id="GO:0003677">
    <property type="term" value="F:DNA binding"/>
    <property type="evidence" value="ECO:0007669"/>
    <property type="project" value="UniProtKB-KW"/>
</dbReference>
<keyword evidence="3 7" id="KW-0698">rRNA processing</keyword>
<keyword evidence="7" id="KW-0238">DNA-binding</keyword>
<evidence type="ECO:0000256" key="1">
    <source>
        <dbReference type="ARBA" id="ARBA00009154"/>
    </source>
</evidence>
<dbReference type="SMART" id="SM00320">
    <property type="entry name" value="WD40"/>
    <property type="match status" value="4"/>
</dbReference>
<dbReference type="Pfam" id="PF04000">
    <property type="entry name" value="Sas10_Utp3"/>
    <property type="match status" value="1"/>
</dbReference>
<protein>
    <recommendedName>
        <fullName evidence="2 7">Nuclear nucleic acid-binding protein C1D</fullName>
    </recommendedName>
</protein>
<comment type="similarity">
    <text evidence="1 7">Belongs to the C1D family.</text>
</comment>
<evidence type="ECO:0000256" key="2">
    <source>
        <dbReference type="ARBA" id="ARBA00015212"/>
    </source>
</evidence>
<comment type="function">
    <text evidence="7">Plays a role in the recruitment of the exosome to pre-rRNA to mediate the 3'-5' end processing of the 5.8S rRNA.</text>
</comment>
<dbReference type="Gene3D" id="2.130.10.10">
    <property type="entry name" value="YVTN repeat-like/Quinoprotein amine dehydrogenase"/>
    <property type="match status" value="1"/>
</dbReference>
<dbReference type="STRING" id="333673.A0A3M0K3S7"/>
<keyword evidence="10" id="KW-1185">Reference proteome</keyword>
<dbReference type="GO" id="GO:0000460">
    <property type="term" value="P:maturation of 5.8S rRNA"/>
    <property type="evidence" value="ECO:0007669"/>
    <property type="project" value="TreeGrafter"/>
</dbReference>
<dbReference type="InterPro" id="IPR001680">
    <property type="entry name" value="WD40_rpt"/>
</dbReference>
<dbReference type="InterPro" id="IPR011082">
    <property type="entry name" value="Exosome-assoc_fac/DNA_repair"/>
</dbReference>
<comment type="caution">
    <text evidence="9">The sequence shown here is derived from an EMBL/GenBank/DDBJ whole genome shotgun (WGS) entry which is preliminary data.</text>
</comment>
<dbReference type="GO" id="GO:0005730">
    <property type="term" value="C:nucleolus"/>
    <property type="evidence" value="ECO:0007669"/>
    <property type="project" value="UniProtKB-SubCell"/>
</dbReference>
<dbReference type="Proteomes" id="UP000269221">
    <property type="component" value="Unassembled WGS sequence"/>
</dbReference>
<dbReference type="SUPFAM" id="SSF50978">
    <property type="entry name" value="WD40 repeat-like"/>
    <property type="match status" value="1"/>
</dbReference>
<sequence>MSAGAERPQVVSHVQQALSYTVFDCKWVPRSARLLCLGSAARGTGLIQLYELHGARLELLREIEKPKPIKCGTFGATSLQQRYLATGDFDGNLNIWNLEAPEIPVYSVKGHKEIINSIDGVGGLGIGEGAPEIVTGSRDGTVKVWDPRQNDTPVANMEPVQGESKRDCWTVAFGNAYNQEERVVCAGYDNGDIKLFDLKTMSLRWETNIKNGVCSVEFDRKDISMNKLVATSLEGKFHVFDMRTQHPTKGFASVSEKMEMSEDDNNTEEYPTEIHDYLAAFEKSLGSVDDMLKTMMSVSRSELLQKLDPLEQAKLDLVSVYTLNSMFWVYLATQGINPKEHPVKQELERIRTYMNKVKELTDKKKASKLDKGAAARFVKNALWEPNAENEHNSKTPTKGKKRQKD</sequence>
<dbReference type="PANTHER" id="PTHR15341:SF3">
    <property type="entry name" value="NUCLEAR NUCLEIC ACID-BINDING PROTEIN C1D"/>
    <property type="match status" value="1"/>
</dbReference>
<dbReference type="InterPro" id="IPR007146">
    <property type="entry name" value="Sas10/Utp3/C1D"/>
</dbReference>
<dbReference type="PROSITE" id="PS50082">
    <property type="entry name" value="WD_REPEATS_2"/>
    <property type="match status" value="1"/>
</dbReference>
<reference evidence="9 10" key="1">
    <citation type="submission" date="2018-07" db="EMBL/GenBank/DDBJ databases">
        <title>A high quality draft genome assembly of the barn swallow (H. rustica rustica).</title>
        <authorList>
            <person name="Formenti G."/>
            <person name="Chiara M."/>
            <person name="Poveda L."/>
            <person name="Francoijs K.-J."/>
            <person name="Bonisoli-Alquati A."/>
            <person name="Canova L."/>
            <person name="Gianfranceschi L."/>
            <person name="Horner D.S."/>
            <person name="Saino N."/>
        </authorList>
    </citation>
    <scope>NUCLEOTIDE SEQUENCE [LARGE SCALE GENOMIC DNA]</scope>
    <source>
        <strain evidence="9">Chelidonia</strain>
        <tissue evidence="9">Blood</tissue>
    </source>
</reference>
<keyword evidence="6" id="KW-0853">WD repeat</keyword>
<dbReference type="PANTHER" id="PTHR15341">
    <property type="entry name" value="SUN-COR STEROID HORMONE RECEPTOR CO-REPRESSOR"/>
    <property type="match status" value="1"/>
</dbReference>
<keyword evidence="4 7" id="KW-0694">RNA-binding</keyword>
<evidence type="ECO:0000313" key="9">
    <source>
        <dbReference type="EMBL" id="RMC07853.1"/>
    </source>
</evidence>
<feature type="repeat" description="WD" evidence="6">
    <location>
        <begin position="133"/>
        <end position="155"/>
    </location>
</feature>
<dbReference type="GO" id="GO:0003723">
    <property type="term" value="F:RNA binding"/>
    <property type="evidence" value="ECO:0007669"/>
    <property type="project" value="UniProtKB-UniRule"/>
</dbReference>
<dbReference type="Pfam" id="PF00400">
    <property type="entry name" value="WD40"/>
    <property type="match status" value="1"/>
</dbReference>
<keyword evidence="7" id="KW-0963">Cytoplasm</keyword>
<feature type="region of interest" description="Disordered" evidence="8">
    <location>
        <begin position="380"/>
        <end position="405"/>
    </location>
</feature>
<evidence type="ECO:0000256" key="5">
    <source>
        <dbReference type="ARBA" id="ARBA00023242"/>
    </source>
</evidence>
<gene>
    <name evidence="9" type="ORF">DUI87_15322</name>
</gene>